<feature type="compositionally biased region" description="Low complexity" evidence="3">
    <location>
        <begin position="488"/>
        <end position="503"/>
    </location>
</feature>
<dbReference type="GO" id="GO:0051321">
    <property type="term" value="P:meiotic cell cycle"/>
    <property type="evidence" value="ECO:0007669"/>
    <property type="project" value="TreeGrafter"/>
</dbReference>
<dbReference type="GO" id="GO:0045944">
    <property type="term" value="P:positive regulation of transcription by RNA polymerase II"/>
    <property type="evidence" value="ECO:0007669"/>
    <property type="project" value="TreeGrafter"/>
</dbReference>
<comment type="caution">
    <text evidence="5">The sequence shown here is derived from an EMBL/GenBank/DDBJ whole genome shotgun (WGS) entry which is preliminary data.</text>
</comment>
<dbReference type="Proteomes" id="UP001302126">
    <property type="component" value="Unassembled WGS sequence"/>
</dbReference>
<evidence type="ECO:0000259" key="4">
    <source>
        <dbReference type="PROSITE" id="PS51517"/>
    </source>
</evidence>
<feature type="domain" description="NDT80" evidence="4">
    <location>
        <begin position="103"/>
        <end position="367"/>
    </location>
</feature>
<dbReference type="PANTHER" id="PTHR35144:SF1">
    <property type="entry name" value="PROTEIN PACG"/>
    <property type="match status" value="1"/>
</dbReference>
<dbReference type="PANTHER" id="PTHR35144">
    <property type="entry name" value="MEIOSIS-SPECIFIC TRANSCRIPTION FACTOR NDT80"/>
    <property type="match status" value="1"/>
</dbReference>
<feature type="compositionally biased region" description="Gly residues" evidence="3">
    <location>
        <begin position="385"/>
        <end position="399"/>
    </location>
</feature>
<protein>
    <submittedName>
        <fullName evidence="5">Phosphate-non-repressible acid phosphatase</fullName>
    </submittedName>
</protein>
<evidence type="ECO:0000256" key="3">
    <source>
        <dbReference type="SAM" id="MobiDB-lite"/>
    </source>
</evidence>
<dbReference type="InterPro" id="IPR008967">
    <property type="entry name" value="p53-like_TF_DNA-bd_sf"/>
</dbReference>
<evidence type="ECO:0000256" key="1">
    <source>
        <dbReference type="ARBA" id="ARBA00023125"/>
    </source>
</evidence>
<evidence type="ECO:0000256" key="2">
    <source>
        <dbReference type="PROSITE-ProRule" id="PRU00850"/>
    </source>
</evidence>
<accession>A0AAN6X2B9</accession>
<feature type="compositionally biased region" description="Polar residues" evidence="3">
    <location>
        <begin position="434"/>
        <end position="458"/>
    </location>
</feature>
<organism evidence="5 6">
    <name type="scientific">Podospora australis</name>
    <dbReference type="NCBI Taxonomy" id="1536484"/>
    <lineage>
        <taxon>Eukaryota</taxon>
        <taxon>Fungi</taxon>
        <taxon>Dikarya</taxon>
        <taxon>Ascomycota</taxon>
        <taxon>Pezizomycotina</taxon>
        <taxon>Sordariomycetes</taxon>
        <taxon>Sordariomycetidae</taxon>
        <taxon>Sordariales</taxon>
        <taxon>Podosporaceae</taxon>
        <taxon>Podospora</taxon>
    </lineage>
</organism>
<dbReference type="GO" id="GO:0000228">
    <property type="term" value="C:nuclear chromosome"/>
    <property type="evidence" value="ECO:0007669"/>
    <property type="project" value="TreeGrafter"/>
</dbReference>
<feature type="compositionally biased region" description="Polar residues" evidence="3">
    <location>
        <begin position="515"/>
        <end position="530"/>
    </location>
</feature>
<feature type="compositionally biased region" description="Basic and acidic residues" evidence="3">
    <location>
        <begin position="361"/>
        <end position="383"/>
    </location>
</feature>
<dbReference type="InterPro" id="IPR024061">
    <property type="entry name" value="NDT80_DNA-bd_dom"/>
</dbReference>
<feature type="compositionally biased region" description="Low complexity" evidence="3">
    <location>
        <begin position="577"/>
        <end position="602"/>
    </location>
</feature>
<feature type="compositionally biased region" description="Polar residues" evidence="3">
    <location>
        <begin position="538"/>
        <end position="570"/>
    </location>
</feature>
<keyword evidence="1 2" id="KW-0238">DNA-binding</keyword>
<dbReference type="InterPro" id="IPR037141">
    <property type="entry name" value="NDT80_DNA-bd_dom_sf"/>
</dbReference>
<reference evidence="5" key="1">
    <citation type="journal article" date="2023" name="Mol. Phylogenet. Evol.">
        <title>Genome-scale phylogeny and comparative genomics of the fungal order Sordariales.</title>
        <authorList>
            <person name="Hensen N."/>
            <person name="Bonometti L."/>
            <person name="Westerberg I."/>
            <person name="Brannstrom I.O."/>
            <person name="Guillou S."/>
            <person name="Cros-Aarteil S."/>
            <person name="Calhoun S."/>
            <person name="Haridas S."/>
            <person name="Kuo A."/>
            <person name="Mondo S."/>
            <person name="Pangilinan J."/>
            <person name="Riley R."/>
            <person name="LaButti K."/>
            <person name="Andreopoulos B."/>
            <person name="Lipzen A."/>
            <person name="Chen C."/>
            <person name="Yan M."/>
            <person name="Daum C."/>
            <person name="Ng V."/>
            <person name="Clum A."/>
            <person name="Steindorff A."/>
            <person name="Ohm R.A."/>
            <person name="Martin F."/>
            <person name="Silar P."/>
            <person name="Natvig D.O."/>
            <person name="Lalanne C."/>
            <person name="Gautier V."/>
            <person name="Ament-Velasquez S.L."/>
            <person name="Kruys A."/>
            <person name="Hutchinson M.I."/>
            <person name="Powell A.J."/>
            <person name="Barry K."/>
            <person name="Miller A.N."/>
            <person name="Grigoriev I.V."/>
            <person name="Debuchy R."/>
            <person name="Gladieux P."/>
            <person name="Hiltunen Thoren M."/>
            <person name="Johannesson H."/>
        </authorList>
    </citation>
    <scope>NUCLEOTIDE SEQUENCE</scope>
    <source>
        <strain evidence="5">PSN309</strain>
    </source>
</reference>
<dbReference type="EMBL" id="MU864363">
    <property type="protein sequence ID" value="KAK4190802.1"/>
    <property type="molecule type" value="Genomic_DNA"/>
</dbReference>
<keyword evidence="6" id="KW-1185">Reference proteome</keyword>
<sequence>MKLSCGFISPFERNASGGQRTGQGETYRTDMLYHKRDSVHLPFTPSAYDFDTFTNTFEDPFSFHPASRPFSYDPTHMLGAGGGGGGAGGSNMHPGGGMNVGLGQDHHTDMYHGEEASPPEEDQLDNKLLSFGTPMPGKASLIDGSSSGSNPKLVDPAMTGELYGMFFVAEDVFGAPAENNTARPLELTCYRRNLWQCSGQVTLPRNIASYIVDDEGRKTQSQITELAASITGIESIEGKPTEIISIPWKSNNGPGAITTAGGTVTAVASNEEVNRTAGAPPLIPLDVSTAAEVEGTNKVTIPISWKRLQFKHATANNGRRKGLQQHYVVQINLLVKTKGGEYLKVAEIQSGPVIVRGRSPRNFDSRKDVPLSGDKRATEKKSSGDGTGPLSAGGLGGGPMMKHQQQQQLQQQQQQHHPLLGQDFLQRYGPLVNYSDTPTQDWSTPRPFTTPNLQSPQHPNKKMALPSPGLSRPPVPSWGSLDSSIPSNTNNYAANLNTKNNNNGFPTPTPLAKTGRSNTAPQSLPINLSLSEDERSPNRSTSSSGEGTQSPQFPMKTSSTYPLASGPNRTKSGDKTSGGFSSKQKQSSTISGGHQGGRSSSQTDTSSAAVGMTSPEETADMLYEYFPLSVDDWMPPVDAIYRPHVVHHTIVPPEVKAQQVRSKTKRYFAAE</sequence>
<feature type="DNA-binding region" description="NDT80" evidence="2">
    <location>
        <begin position="103"/>
        <end position="367"/>
    </location>
</feature>
<dbReference type="AlphaFoldDB" id="A0AAN6X2B9"/>
<dbReference type="Pfam" id="PF05224">
    <property type="entry name" value="NDT80_PhoG"/>
    <property type="match status" value="1"/>
</dbReference>
<evidence type="ECO:0000313" key="6">
    <source>
        <dbReference type="Proteomes" id="UP001302126"/>
    </source>
</evidence>
<name>A0AAN6X2B9_9PEZI</name>
<dbReference type="PROSITE" id="PS51517">
    <property type="entry name" value="NDT80"/>
    <property type="match status" value="1"/>
</dbReference>
<evidence type="ECO:0000313" key="5">
    <source>
        <dbReference type="EMBL" id="KAK4190802.1"/>
    </source>
</evidence>
<dbReference type="Gene3D" id="2.60.40.1390">
    <property type="entry name" value="NDT80 DNA-binding domain"/>
    <property type="match status" value="1"/>
</dbReference>
<feature type="compositionally biased region" description="Low complexity" evidence="3">
    <location>
        <begin position="403"/>
        <end position="416"/>
    </location>
</feature>
<feature type="region of interest" description="Disordered" evidence="3">
    <location>
        <begin position="430"/>
        <end position="611"/>
    </location>
</feature>
<dbReference type="GO" id="GO:0003677">
    <property type="term" value="F:DNA binding"/>
    <property type="evidence" value="ECO:0007669"/>
    <property type="project" value="UniProtKB-KW"/>
</dbReference>
<reference evidence="5" key="2">
    <citation type="submission" date="2023-05" db="EMBL/GenBank/DDBJ databases">
        <authorList>
            <consortium name="Lawrence Berkeley National Laboratory"/>
            <person name="Steindorff A."/>
            <person name="Hensen N."/>
            <person name="Bonometti L."/>
            <person name="Westerberg I."/>
            <person name="Brannstrom I.O."/>
            <person name="Guillou S."/>
            <person name="Cros-Aarteil S."/>
            <person name="Calhoun S."/>
            <person name="Haridas S."/>
            <person name="Kuo A."/>
            <person name="Mondo S."/>
            <person name="Pangilinan J."/>
            <person name="Riley R."/>
            <person name="Labutti K."/>
            <person name="Andreopoulos B."/>
            <person name="Lipzen A."/>
            <person name="Chen C."/>
            <person name="Yanf M."/>
            <person name="Daum C."/>
            <person name="Ng V."/>
            <person name="Clum A."/>
            <person name="Ohm R."/>
            <person name="Martin F."/>
            <person name="Silar P."/>
            <person name="Natvig D."/>
            <person name="Lalanne C."/>
            <person name="Gautier V."/>
            <person name="Ament-Velasquez S.L."/>
            <person name="Kruys A."/>
            <person name="Hutchinson M.I."/>
            <person name="Powell A.J."/>
            <person name="Barry K."/>
            <person name="Miller A.N."/>
            <person name="Grigoriev I.V."/>
            <person name="Debuchy R."/>
            <person name="Gladieux P."/>
            <person name="Thoren M.H."/>
            <person name="Johannesson H."/>
        </authorList>
    </citation>
    <scope>NUCLEOTIDE SEQUENCE</scope>
    <source>
        <strain evidence="5">PSN309</strain>
    </source>
</reference>
<dbReference type="GO" id="GO:0003700">
    <property type="term" value="F:DNA-binding transcription factor activity"/>
    <property type="evidence" value="ECO:0007669"/>
    <property type="project" value="UniProtKB-UniRule"/>
</dbReference>
<dbReference type="SUPFAM" id="SSF49417">
    <property type="entry name" value="p53-like transcription factors"/>
    <property type="match status" value="1"/>
</dbReference>
<gene>
    <name evidence="5" type="ORF">QBC35DRAFT_55314</name>
</gene>
<feature type="region of interest" description="Disordered" evidence="3">
    <location>
        <begin position="355"/>
        <end position="416"/>
    </location>
</feature>
<dbReference type="InterPro" id="IPR052605">
    <property type="entry name" value="Fungal_trans_regulator"/>
</dbReference>
<proteinExistence type="predicted"/>